<reference evidence="3" key="1">
    <citation type="journal article" date="2023" name="Mol. Phylogenet. Evol.">
        <title>Genome-scale phylogeny and comparative genomics of the fungal order Sordariales.</title>
        <authorList>
            <person name="Hensen N."/>
            <person name="Bonometti L."/>
            <person name="Westerberg I."/>
            <person name="Brannstrom I.O."/>
            <person name="Guillou S."/>
            <person name="Cros-Aarteil S."/>
            <person name="Calhoun S."/>
            <person name="Haridas S."/>
            <person name="Kuo A."/>
            <person name="Mondo S."/>
            <person name="Pangilinan J."/>
            <person name="Riley R."/>
            <person name="LaButti K."/>
            <person name="Andreopoulos B."/>
            <person name="Lipzen A."/>
            <person name="Chen C."/>
            <person name="Yan M."/>
            <person name="Daum C."/>
            <person name="Ng V."/>
            <person name="Clum A."/>
            <person name="Steindorff A."/>
            <person name="Ohm R.A."/>
            <person name="Martin F."/>
            <person name="Silar P."/>
            <person name="Natvig D.O."/>
            <person name="Lalanne C."/>
            <person name="Gautier V."/>
            <person name="Ament-Velasquez S.L."/>
            <person name="Kruys A."/>
            <person name="Hutchinson M.I."/>
            <person name="Powell A.J."/>
            <person name="Barry K."/>
            <person name="Miller A.N."/>
            <person name="Grigoriev I.V."/>
            <person name="Debuchy R."/>
            <person name="Gladieux P."/>
            <person name="Hiltunen Thoren M."/>
            <person name="Johannesson H."/>
        </authorList>
    </citation>
    <scope>NUCLEOTIDE SEQUENCE</scope>
    <source>
        <strain evidence="3">PSN293</strain>
    </source>
</reference>
<evidence type="ECO:0000259" key="2">
    <source>
        <dbReference type="Pfam" id="PF24883"/>
    </source>
</evidence>
<dbReference type="Pfam" id="PF24883">
    <property type="entry name" value="NPHP3_N"/>
    <property type="match status" value="2"/>
</dbReference>
<sequence>MMSDADEKDIRSTISGSRFRDHARIQTGKFVNNVTFNLSSEGDSHVNELNTEFLKSLGSINSFSDKLFFESVYTGISTYCFDWVFELQKYKDWETGRGAPVLWVQDVTGSGHTLLTLRLLNQLRLLEGQDQGTTNAAPPMVAFCFCQQSAGPERTIACVLQGLLSAFLQQDTNLLTRIRQKYSNLFQESAATEKKEHFMFLGPLTDTLEELSTRSCKIYLVINGIDELASGPRSHNALQILRSLLLQFPGLRWIITSRVPPPRLWTTVASGHPVSELVLSSIGVATALGLNTTVESISEFGTAFGRIYMELSGTASGNTDCFSSFEHTIKGRNWLTDNDLPTSSRVVWYSTGGETVLPSDLGLQVLQETHRWKKKACLKAYFSFTFIQSLQLKRNSALNPIPALWCLFTQLACQAYPSQDALASFLVSLETPLQRWLRDIFSLNNILAVSRWLAQRSVAESTAVCLYSEARASEKLRGWIPFEEWEKMDSLFLDESSSEFLISIIRGLIASNDHSLCILVIDSMHLADIETWKNRLGPFQQVFHSCPSARLFLTGTYGLEQVSELKSNALLPDPIDEHTEYRECLNTLYFENIHSRREKVQEAFLDTNQWIWQHSDYKEWKTDGGLLWISGKAGSGKSVLAKTIQQKFLGHSHEEKDEGKGPWSVCDWFYSRRDHTVGVAHDSMLRGLLYDMLHQREELFDIIRLYYRNAWNSLYEPGKSQSWPIKDLEGMLRALSESPLTSRTLAIIDGLDESETGLKKRQILRLLVEICSLGSGSIRIIALSRPEPTIEESFSQCLQISMQQNNTQDIARIIDAGLHTIRYIWTRATNLEHEALDSIELEEDMDTFDGQISNWLKFVPRREVSLRPDEERELGLIRGYLVHHSDGVTLWARLVLEQLLGRMTNTANSGFSLLDLRRILKTLPTELDELYGHILSTAGLDPGSPKLATAKRMFRWILGSKSWEPLQLQDFLDAMATPENHDGNYGDCEDPIFLRRYQIGDNWNRLWKIIFDHCGTLVELVETGPQRISGKRPERVGRRLRKAEPNWTLQVIHQTVKSFLEGNSAHNRMRLTSEESERTVLDGSYRYLSIVLPKHKADYLPAHHSYPINSPGIVCLRDFGDWPPFFNMSYLECEEPEKKALSEAWIPWLDYLSRRPFTRYALRVLQKNARTSSKNWIMDSLFRGQNLNHLFPLWWVVTRYITTGGEHHLCNFVRYACGRGDTIPLEILIRFIKLFEEEYFGKGVKIWIRGRLNWSFLYGAAEMILERAVAHPSCGFPIDPLLLQEFPLYEEDNDEPLNIASPRTAALIHLLELNSNSPQCAAKDHFHNASPQTIESSRSGTTAGLNFWKMDQAIALVLDFLRESMDEVPFHYLRPMTRN</sequence>
<proteinExistence type="predicted"/>
<keyword evidence="1" id="KW-0677">Repeat</keyword>
<organism evidence="3 4">
    <name type="scientific">Rhypophila decipiens</name>
    <dbReference type="NCBI Taxonomy" id="261697"/>
    <lineage>
        <taxon>Eukaryota</taxon>
        <taxon>Fungi</taxon>
        <taxon>Dikarya</taxon>
        <taxon>Ascomycota</taxon>
        <taxon>Pezizomycotina</taxon>
        <taxon>Sordariomycetes</taxon>
        <taxon>Sordariomycetidae</taxon>
        <taxon>Sordariales</taxon>
        <taxon>Naviculisporaceae</taxon>
        <taxon>Rhypophila</taxon>
    </lineage>
</organism>
<comment type="caution">
    <text evidence="3">The sequence shown here is derived from an EMBL/GenBank/DDBJ whole genome shotgun (WGS) entry which is preliminary data.</text>
</comment>
<gene>
    <name evidence="3" type="ORF">QBC37DRAFT_150531</name>
</gene>
<dbReference type="InterPro" id="IPR056884">
    <property type="entry name" value="NPHP3-like_N"/>
</dbReference>
<feature type="domain" description="Nephrocystin 3-like N-terminal" evidence="2">
    <location>
        <begin position="82"/>
        <end position="258"/>
    </location>
</feature>
<accession>A0AAN6Y8N1</accession>
<dbReference type="InterPro" id="IPR027417">
    <property type="entry name" value="P-loop_NTPase"/>
</dbReference>
<evidence type="ECO:0000313" key="3">
    <source>
        <dbReference type="EMBL" id="KAK4214484.1"/>
    </source>
</evidence>
<dbReference type="PANTHER" id="PTHR10039">
    <property type="entry name" value="AMELOGENIN"/>
    <property type="match status" value="1"/>
</dbReference>
<dbReference type="EMBL" id="MU858093">
    <property type="protein sequence ID" value="KAK4214484.1"/>
    <property type="molecule type" value="Genomic_DNA"/>
</dbReference>
<reference evidence="3" key="2">
    <citation type="submission" date="2023-05" db="EMBL/GenBank/DDBJ databases">
        <authorList>
            <consortium name="Lawrence Berkeley National Laboratory"/>
            <person name="Steindorff A."/>
            <person name="Hensen N."/>
            <person name="Bonometti L."/>
            <person name="Westerberg I."/>
            <person name="Brannstrom I.O."/>
            <person name="Guillou S."/>
            <person name="Cros-Aarteil S."/>
            <person name="Calhoun S."/>
            <person name="Haridas S."/>
            <person name="Kuo A."/>
            <person name="Mondo S."/>
            <person name="Pangilinan J."/>
            <person name="Riley R."/>
            <person name="Labutti K."/>
            <person name="Andreopoulos B."/>
            <person name="Lipzen A."/>
            <person name="Chen C."/>
            <person name="Yanf M."/>
            <person name="Daum C."/>
            <person name="Ng V."/>
            <person name="Clum A."/>
            <person name="Ohm R."/>
            <person name="Martin F."/>
            <person name="Silar P."/>
            <person name="Natvig D."/>
            <person name="Lalanne C."/>
            <person name="Gautier V."/>
            <person name="Ament-Velasquez S.L."/>
            <person name="Kruys A."/>
            <person name="Hutchinson M.I."/>
            <person name="Powell A.J."/>
            <person name="Barry K."/>
            <person name="Miller A.N."/>
            <person name="Grigoriev I.V."/>
            <person name="Debuchy R."/>
            <person name="Gladieux P."/>
            <person name="Thoren M.H."/>
            <person name="Johannesson H."/>
        </authorList>
    </citation>
    <scope>NUCLEOTIDE SEQUENCE</scope>
    <source>
        <strain evidence="3">PSN293</strain>
    </source>
</reference>
<protein>
    <recommendedName>
        <fullName evidence="2">Nephrocystin 3-like N-terminal domain-containing protein</fullName>
    </recommendedName>
</protein>
<keyword evidence="4" id="KW-1185">Reference proteome</keyword>
<dbReference type="Proteomes" id="UP001301769">
    <property type="component" value="Unassembled WGS sequence"/>
</dbReference>
<dbReference type="PANTHER" id="PTHR10039:SF5">
    <property type="entry name" value="NACHT DOMAIN-CONTAINING PROTEIN"/>
    <property type="match status" value="1"/>
</dbReference>
<evidence type="ECO:0000256" key="1">
    <source>
        <dbReference type="ARBA" id="ARBA00022737"/>
    </source>
</evidence>
<feature type="domain" description="Nephrocystin 3-like N-terminal" evidence="2">
    <location>
        <begin position="607"/>
        <end position="785"/>
    </location>
</feature>
<name>A0AAN6Y8N1_9PEZI</name>
<dbReference type="SUPFAM" id="SSF52540">
    <property type="entry name" value="P-loop containing nucleoside triphosphate hydrolases"/>
    <property type="match status" value="1"/>
</dbReference>
<dbReference type="Gene3D" id="3.40.50.300">
    <property type="entry name" value="P-loop containing nucleotide triphosphate hydrolases"/>
    <property type="match status" value="1"/>
</dbReference>
<evidence type="ECO:0000313" key="4">
    <source>
        <dbReference type="Proteomes" id="UP001301769"/>
    </source>
</evidence>